<dbReference type="EMBL" id="RQTK01000154">
    <property type="protein sequence ID" value="RUS85984.1"/>
    <property type="molecule type" value="Genomic_DNA"/>
</dbReference>
<organism evidence="3 4">
    <name type="scientific">Elysia chlorotica</name>
    <name type="common">Eastern emerald elysia</name>
    <name type="synonym">Sea slug</name>
    <dbReference type="NCBI Taxonomy" id="188477"/>
    <lineage>
        <taxon>Eukaryota</taxon>
        <taxon>Metazoa</taxon>
        <taxon>Spiralia</taxon>
        <taxon>Lophotrochozoa</taxon>
        <taxon>Mollusca</taxon>
        <taxon>Gastropoda</taxon>
        <taxon>Heterobranchia</taxon>
        <taxon>Euthyneura</taxon>
        <taxon>Panpulmonata</taxon>
        <taxon>Sacoglossa</taxon>
        <taxon>Placobranchoidea</taxon>
        <taxon>Plakobranchidae</taxon>
        <taxon>Elysia</taxon>
    </lineage>
</organism>
<dbReference type="InterPro" id="IPR006461">
    <property type="entry name" value="PLAC_motif_containing"/>
</dbReference>
<keyword evidence="4" id="KW-1185">Reference proteome</keyword>
<feature type="region of interest" description="Disordered" evidence="2">
    <location>
        <begin position="1"/>
        <end position="80"/>
    </location>
</feature>
<protein>
    <submittedName>
        <fullName evidence="3">Uncharacterized protein</fullName>
    </submittedName>
</protein>
<evidence type="ECO:0000313" key="4">
    <source>
        <dbReference type="Proteomes" id="UP000271974"/>
    </source>
</evidence>
<dbReference type="STRING" id="188477.A0A433TWK8"/>
<feature type="compositionally biased region" description="Low complexity" evidence="2">
    <location>
        <begin position="59"/>
        <end position="80"/>
    </location>
</feature>
<evidence type="ECO:0000313" key="3">
    <source>
        <dbReference type="EMBL" id="RUS85984.1"/>
    </source>
</evidence>
<feature type="compositionally biased region" description="Low complexity" evidence="2">
    <location>
        <begin position="1"/>
        <end position="10"/>
    </location>
</feature>
<dbReference type="AlphaFoldDB" id="A0A433TWK8"/>
<dbReference type="OrthoDB" id="1045822at2759"/>
<name>A0A433TWK8_ELYCH</name>
<dbReference type="Proteomes" id="UP000271974">
    <property type="component" value="Unassembled WGS sequence"/>
</dbReference>
<evidence type="ECO:0000256" key="1">
    <source>
        <dbReference type="ARBA" id="ARBA00009024"/>
    </source>
</evidence>
<dbReference type="PANTHER" id="PTHR15907">
    <property type="entry name" value="DUF614 FAMILY PROTEIN-RELATED"/>
    <property type="match status" value="1"/>
</dbReference>
<comment type="caution">
    <text evidence="3">The sequence shown here is derived from an EMBL/GenBank/DDBJ whole genome shotgun (WGS) entry which is preliminary data.</text>
</comment>
<sequence>MYRPSPRQFSQPPPYGADPTRGCPMTTQPQCGNRRYSLTAPPQVAPKTVSMYPDDNAPSTNNGGVINNVNTNNNSSSSNNSVVVNANVTAGAGLGTGNRLCLVGKDMLRSRDWNSGLFSCLNDVFGCTFSLLCFPLTMMRLSNRLNECACVPCCVPGGMIALRTKLRVMGGIKGSVAQDCMATHFCCWCVACQMTREMNDMDL</sequence>
<proteinExistence type="inferred from homology"/>
<comment type="similarity">
    <text evidence="1">Belongs to the cornifelin family.</text>
</comment>
<reference evidence="3 4" key="1">
    <citation type="submission" date="2019-01" db="EMBL/GenBank/DDBJ databases">
        <title>A draft genome assembly of the solar-powered sea slug Elysia chlorotica.</title>
        <authorList>
            <person name="Cai H."/>
            <person name="Li Q."/>
            <person name="Fang X."/>
            <person name="Li J."/>
            <person name="Curtis N.E."/>
            <person name="Altenburger A."/>
            <person name="Shibata T."/>
            <person name="Feng M."/>
            <person name="Maeda T."/>
            <person name="Schwartz J.A."/>
            <person name="Shigenobu S."/>
            <person name="Lundholm N."/>
            <person name="Nishiyama T."/>
            <person name="Yang H."/>
            <person name="Hasebe M."/>
            <person name="Li S."/>
            <person name="Pierce S.K."/>
            <person name="Wang J."/>
        </authorList>
    </citation>
    <scope>NUCLEOTIDE SEQUENCE [LARGE SCALE GENOMIC DNA]</scope>
    <source>
        <strain evidence="3">EC2010</strain>
        <tissue evidence="3">Whole organism of an adult</tissue>
    </source>
</reference>
<dbReference type="NCBIfam" id="TIGR01571">
    <property type="entry name" value="A_thal_Cys_rich"/>
    <property type="match status" value="1"/>
</dbReference>
<accession>A0A433TWK8</accession>
<gene>
    <name evidence="3" type="ORF">EGW08_006254</name>
</gene>
<evidence type="ECO:0000256" key="2">
    <source>
        <dbReference type="SAM" id="MobiDB-lite"/>
    </source>
</evidence>
<dbReference type="Pfam" id="PF04749">
    <property type="entry name" value="PLAC8"/>
    <property type="match status" value="1"/>
</dbReference>